<feature type="domain" description="Peptidase M20 dimerisation" evidence="11">
    <location>
        <begin position="197"/>
        <end position="304"/>
    </location>
</feature>
<dbReference type="EMBL" id="JAVRBK010000010">
    <property type="protein sequence ID" value="KAK5638461.1"/>
    <property type="molecule type" value="Genomic_DNA"/>
</dbReference>
<dbReference type="SUPFAM" id="SSF55031">
    <property type="entry name" value="Bacterial exopeptidase dimerisation domain"/>
    <property type="match status" value="1"/>
</dbReference>
<feature type="binding site" evidence="10">
    <location>
        <position position="121"/>
    </location>
    <ligand>
        <name>Zn(2+)</name>
        <dbReference type="ChEBI" id="CHEBI:29105"/>
        <label>1</label>
    </ligand>
</feature>
<name>A0AAN7V4G9_9COLE</name>
<keyword evidence="13" id="KW-1185">Reference proteome</keyword>
<dbReference type="SUPFAM" id="SSF53187">
    <property type="entry name" value="Zn-dependent exopeptidases"/>
    <property type="match status" value="1"/>
</dbReference>
<dbReference type="NCBIfam" id="TIGR01880">
    <property type="entry name" value="Ac-peptdase-euk"/>
    <property type="match status" value="1"/>
</dbReference>
<dbReference type="InterPro" id="IPR001261">
    <property type="entry name" value="ArgE/DapE_CS"/>
</dbReference>
<evidence type="ECO:0000259" key="11">
    <source>
        <dbReference type="Pfam" id="PF07687"/>
    </source>
</evidence>
<dbReference type="InterPro" id="IPR010159">
    <property type="entry name" value="N-acyl_aa_amidohydrolase"/>
</dbReference>
<dbReference type="PROSITE" id="PS00759">
    <property type="entry name" value="ARGE_DAPE_CPG2_2"/>
    <property type="match status" value="1"/>
</dbReference>
<dbReference type="PANTHER" id="PTHR45892">
    <property type="entry name" value="AMINOACYLASE-1"/>
    <property type="match status" value="1"/>
</dbReference>
<sequence>MSSSNDDATTDRQKLRDTEAVEHFRQYLRTPAVHPNPNYDESVKFLIKQADEIGLRHRTYEYFKGKPILVLTWTGLEPQLPSVLFNNHMDLVSVDEKEWLHKPFDADIDEKGDIHARGAQDMKSTSIQYLEAIRRLKQDGVQLRRTVHLSFMPDEEIGGEHGMKAFAPSADFKNLNVGFAVDEAFPNEDDVIKIANGEKTTWQFRVHCPGQPGHGSQLFDNTAGEKVQILLDKFYSYRKAMVEKLKDPLVEESDVVSINLTQIQGGVQVNVIPDELILTFDCRLPINTNINEWEKTLKTWCKDAGDDLWIEYLQKNPLSAVTTLDDNNIYWVAFKKAANEINLKLKVMTLVGVTDIRHVRALGVPAIGFSAIYNTPNREHKDNEFLNVDIFLKGIEIYYNLIPAIANA</sequence>
<dbReference type="PIRSF" id="PIRSF036696">
    <property type="entry name" value="ACY-1"/>
    <property type="match status" value="1"/>
</dbReference>
<dbReference type="Gene3D" id="3.30.70.360">
    <property type="match status" value="1"/>
</dbReference>
<dbReference type="GO" id="GO:0004046">
    <property type="term" value="F:aminoacylase activity"/>
    <property type="evidence" value="ECO:0007669"/>
    <property type="project" value="UniProtKB-EC"/>
</dbReference>
<dbReference type="InterPro" id="IPR011650">
    <property type="entry name" value="Peptidase_M20_dimer"/>
</dbReference>
<comment type="similarity">
    <text evidence="2">Belongs to the peptidase M20A family.</text>
</comment>
<dbReference type="GO" id="GO:0046872">
    <property type="term" value="F:metal ion binding"/>
    <property type="evidence" value="ECO:0007669"/>
    <property type="project" value="UniProtKB-KW"/>
</dbReference>
<keyword evidence="5 10" id="KW-0479">Metal-binding</keyword>
<dbReference type="Pfam" id="PF07687">
    <property type="entry name" value="M20_dimer"/>
    <property type="match status" value="1"/>
</dbReference>
<comment type="cofactor">
    <cofactor evidence="10">
        <name>Zn(2+)</name>
        <dbReference type="ChEBI" id="CHEBI:29105"/>
    </cofactor>
    <text evidence="10">Binds 2 Zn(2+) ions per subunit.</text>
</comment>
<proteinExistence type="inferred from homology"/>
<dbReference type="PANTHER" id="PTHR45892:SF1">
    <property type="entry name" value="AMINOACYLASE-1"/>
    <property type="match status" value="1"/>
</dbReference>
<evidence type="ECO:0000256" key="7">
    <source>
        <dbReference type="ARBA" id="ARBA00022833"/>
    </source>
</evidence>
<evidence type="ECO:0000256" key="4">
    <source>
        <dbReference type="ARBA" id="ARBA00022490"/>
    </source>
</evidence>
<evidence type="ECO:0000313" key="13">
    <source>
        <dbReference type="Proteomes" id="UP001329430"/>
    </source>
</evidence>
<evidence type="ECO:0000256" key="6">
    <source>
        <dbReference type="ARBA" id="ARBA00022801"/>
    </source>
</evidence>
<feature type="active site" evidence="9">
    <location>
        <position position="90"/>
    </location>
</feature>
<dbReference type="Gene3D" id="1.10.150.900">
    <property type="match status" value="1"/>
</dbReference>
<comment type="subcellular location">
    <subcellularLocation>
        <location evidence="1">Cytoplasm</location>
    </subcellularLocation>
</comment>
<feature type="active site" description="Proton acceptor" evidence="9">
    <location>
        <position position="155"/>
    </location>
</feature>
<dbReference type="InterPro" id="IPR002933">
    <property type="entry name" value="Peptidase_M20"/>
</dbReference>
<dbReference type="Gene3D" id="3.40.630.10">
    <property type="entry name" value="Zn peptidases"/>
    <property type="match status" value="1"/>
</dbReference>
<dbReference type="GO" id="GO:0005737">
    <property type="term" value="C:cytoplasm"/>
    <property type="evidence" value="ECO:0007669"/>
    <property type="project" value="UniProtKB-SubCell"/>
</dbReference>
<feature type="binding site" evidence="10">
    <location>
        <position position="156"/>
    </location>
    <ligand>
        <name>Zn(2+)</name>
        <dbReference type="ChEBI" id="CHEBI:29105"/>
        <label>2</label>
    </ligand>
</feature>
<feature type="binding site" evidence="10">
    <location>
        <position position="380"/>
    </location>
    <ligand>
        <name>Zn(2+)</name>
        <dbReference type="ChEBI" id="CHEBI:29105"/>
        <label>2</label>
    </ligand>
</feature>
<keyword evidence="7 10" id="KW-0862">Zinc</keyword>
<accession>A0AAN7V4G9</accession>
<feature type="binding site" evidence="10">
    <location>
        <position position="121"/>
    </location>
    <ligand>
        <name>Zn(2+)</name>
        <dbReference type="ChEBI" id="CHEBI:29105"/>
        <label>2</label>
    </ligand>
</feature>
<evidence type="ECO:0000256" key="10">
    <source>
        <dbReference type="PIRSR" id="PIRSR036696-2"/>
    </source>
</evidence>
<keyword evidence="6" id="KW-0378">Hydrolase</keyword>
<keyword evidence="4" id="KW-0963">Cytoplasm</keyword>
<dbReference type="Pfam" id="PF01546">
    <property type="entry name" value="Peptidase_M20"/>
    <property type="match status" value="1"/>
</dbReference>
<dbReference type="AlphaFoldDB" id="A0AAN7V4G9"/>
<evidence type="ECO:0000256" key="1">
    <source>
        <dbReference type="ARBA" id="ARBA00004496"/>
    </source>
</evidence>
<evidence type="ECO:0000313" key="12">
    <source>
        <dbReference type="EMBL" id="KAK5638461.1"/>
    </source>
</evidence>
<evidence type="ECO:0000256" key="5">
    <source>
        <dbReference type="ARBA" id="ARBA00022723"/>
    </source>
</evidence>
<reference evidence="12 13" key="1">
    <citation type="journal article" date="2024" name="Insects">
        <title>An Improved Chromosome-Level Genome Assembly of the Firefly Pyrocoelia pectoralis.</title>
        <authorList>
            <person name="Fu X."/>
            <person name="Meyer-Rochow V.B."/>
            <person name="Ballantyne L."/>
            <person name="Zhu X."/>
        </authorList>
    </citation>
    <scope>NUCLEOTIDE SEQUENCE [LARGE SCALE GENOMIC DNA]</scope>
    <source>
        <strain evidence="12">XCY_ONT2</strain>
    </source>
</reference>
<evidence type="ECO:0000256" key="3">
    <source>
        <dbReference type="ARBA" id="ARBA00011913"/>
    </source>
</evidence>
<dbReference type="InterPro" id="IPR036264">
    <property type="entry name" value="Bact_exopeptidase_dim_dom"/>
</dbReference>
<evidence type="ECO:0000256" key="2">
    <source>
        <dbReference type="ARBA" id="ARBA00006247"/>
    </source>
</evidence>
<evidence type="ECO:0000256" key="9">
    <source>
        <dbReference type="PIRSR" id="PIRSR036696-1"/>
    </source>
</evidence>
<evidence type="ECO:0000256" key="8">
    <source>
        <dbReference type="ARBA" id="ARBA00029656"/>
    </source>
</evidence>
<protein>
    <recommendedName>
        <fullName evidence="3">N-acyl-aliphatic-L-amino acid amidohydrolase</fullName>
        <ecNumber evidence="3">3.5.1.14</ecNumber>
    </recommendedName>
    <alternativeName>
        <fullName evidence="8">N-acyl-L-amino-acid amidohydrolase</fullName>
    </alternativeName>
</protein>
<feature type="binding site" evidence="10">
    <location>
        <position position="88"/>
    </location>
    <ligand>
        <name>Zn(2+)</name>
        <dbReference type="ChEBI" id="CHEBI:29105"/>
        <label>1</label>
    </ligand>
</feature>
<gene>
    <name evidence="12" type="ORF">RI129_012756</name>
</gene>
<dbReference type="Proteomes" id="UP001329430">
    <property type="component" value="Chromosome 10"/>
</dbReference>
<organism evidence="12 13">
    <name type="scientific">Pyrocoelia pectoralis</name>
    <dbReference type="NCBI Taxonomy" id="417401"/>
    <lineage>
        <taxon>Eukaryota</taxon>
        <taxon>Metazoa</taxon>
        <taxon>Ecdysozoa</taxon>
        <taxon>Arthropoda</taxon>
        <taxon>Hexapoda</taxon>
        <taxon>Insecta</taxon>
        <taxon>Pterygota</taxon>
        <taxon>Neoptera</taxon>
        <taxon>Endopterygota</taxon>
        <taxon>Coleoptera</taxon>
        <taxon>Polyphaga</taxon>
        <taxon>Elateriformia</taxon>
        <taxon>Elateroidea</taxon>
        <taxon>Lampyridae</taxon>
        <taxon>Lampyrinae</taxon>
        <taxon>Pyrocoelia</taxon>
    </lineage>
</organism>
<feature type="binding site" evidence="10">
    <location>
        <position position="183"/>
    </location>
    <ligand>
        <name>Zn(2+)</name>
        <dbReference type="ChEBI" id="CHEBI:29105"/>
        <label>1</label>
    </ligand>
</feature>
<dbReference type="GO" id="GO:0006520">
    <property type="term" value="P:amino acid metabolic process"/>
    <property type="evidence" value="ECO:0007669"/>
    <property type="project" value="InterPro"/>
</dbReference>
<dbReference type="FunFam" id="3.30.70.360:FF:000005">
    <property type="entry name" value="Putative Aminoacylase-1"/>
    <property type="match status" value="1"/>
</dbReference>
<dbReference type="FunFam" id="3.40.630.10:FF:000019">
    <property type="entry name" value="Aminoacylase 1"/>
    <property type="match status" value="1"/>
</dbReference>
<dbReference type="InterPro" id="IPR052083">
    <property type="entry name" value="Aminoacylase-1_M20A"/>
</dbReference>
<dbReference type="EC" id="3.5.1.14" evidence="3"/>
<comment type="caution">
    <text evidence="12">The sequence shown here is derived from an EMBL/GenBank/DDBJ whole genome shotgun (WGS) entry which is preliminary data.</text>
</comment>